<comment type="caution">
    <text evidence="8">The sequence shown here is derived from an EMBL/GenBank/DDBJ whole genome shotgun (WGS) entry which is preliminary data.</text>
</comment>
<dbReference type="Proteomes" id="UP001630127">
    <property type="component" value="Unassembled WGS sequence"/>
</dbReference>
<evidence type="ECO:0000313" key="8">
    <source>
        <dbReference type="EMBL" id="KAL3535093.1"/>
    </source>
</evidence>
<evidence type="ECO:0000313" key="9">
    <source>
        <dbReference type="Proteomes" id="UP001630127"/>
    </source>
</evidence>
<keyword evidence="5" id="KW-0378">Hydrolase</keyword>
<evidence type="ECO:0000256" key="5">
    <source>
        <dbReference type="ARBA" id="ARBA00022801"/>
    </source>
</evidence>
<organism evidence="8 9">
    <name type="scientific">Cinchona calisaya</name>
    <dbReference type="NCBI Taxonomy" id="153742"/>
    <lineage>
        <taxon>Eukaryota</taxon>
        <taxon>Viridiplantae</taxon>
        <taxon>Streptophyta</taxon>
        <taxon>Embryophyta</taxon>
        <taxon>Tracheophyta</taxon>
        <taxon>Spermatophyta</taxon>
        <taxon>Magnoliopsida</taxon>
        <taxon>eudicotyledons</taxon>
        <taxon>Gunneridae</taxon>
        <taxon>Pentapetalae</taxon>
        <taxon>asterids</taxon>
        <taxon>lamiids</taxon>
        <taxon>Gentianales</taxon>
        <taxon>Rubiaceae</taxon>
        <taxon>Cinchonoideae</taxon>
        <taxon>Cinchoneae</taxon>
        <taxon>Cinchona</taxon>
    </lineage>
</organism>
<keyword evidence="3" id="KW-0540">Nuclease</keyword>
<sequence>MMAIMATVQKWRAYLLGRHLIIKTNHQSLKYLMVPRVSAPMQQKWIAKLLGYDYELHYKKGAKNVVADALSRMPHASVACSAISHLQDLAFANKSNYSWKDQKLQTKGKLVDGENTALRSVCRDVIEATVVVVVDTVTVVNGGGIGSDDVGRIRRQSLRRSGNSRG</sequence>
<keyword evidence="2" id="KW-0548">Nucleotidyltransferase</keyword>
<evidence type="ECO:0000256" key="2">
    <source>
        <dbReference type="ARBA" id="ARBA00022695"/>
    </source>
</evidence>
<dbReference type="InterPro" id="IPR041373">
    <property type="entry name" value="RT_RNaseH"/>
</dbReference>
<dbReference type="PANTHER" id="PTHR34072">
    <property type="entry name" value="ENZYMATIC POLYPROTEIN-RELATED"/>
    <property type="match status" value="1"/>
</dbReference>
<gene>
    <name evidence="8" type="ORF">ACH5RR_003554</name>
</gene>
<dbReference type="InterPro" id="IPR043502">
    <property type="entry name" value="DNA/RNA_pol_sf"/>
</dbReference>
<dbReference type="SUPFAM" id="SSF56672">
    <property type="entry name" value="DNA/RNA polymerases"/>
    <property type="match status" value="1"/>
</dbReference>
<dbReference type="GO" id="GO:0003964">
    <property type="term" value="F:RNA-directed DNA polymerase activity"/>
    <property type="evidence" value="ECO:0007669"/>
    <property type="project" value="UniProtKB-KW"/>
</dbReference>
<accession>A0ABD3AVB5</accession>
<dbReference type="Pfam" id="PF17917">
    <property type="entry name" value="RT_RNaseH"/>
    <property type="match status" value="1"/>
</dbReference>
<dbReference type="CDD" id="cd09274">
    <property type="entry name" value="RNase_HI_RT_Ty3"/>
    <property type="match status" value="1"/>
</dbReference>
<dbReference type="GO" id="GO:0016787">
    <property type="term" value="F:hydrolase activity"/>
    <property type="evidence" value="ECO:0007669"/>
    <property type="project" value="UniProtKB-KW"/>
</dbReference>
<proteinExistence type="predicted"/>
<evidence type="ECO:0000256" key="4">
    <source>
        <dbReference type="ARBA" id="ARBA00022759"/>
    </source>
</evidence>
<name>A0ABD3AVB5_9GENT</name>
<dbReference type="PANTHER" id="PTHR34072:SF55">
    <property type="entry name" value="DNA_RNA POLYMERASES SUPERFAMILY PROTEIN"/>
    <property type="match status" value="1"/>
</dbReference>
<keyword evidence="4" id="KW-0255">Endonuclease</keyword>
<reference evidence="8 9" key="1">
    <citation type="submission" date="2024-11" db="EMBL/GenBank/DDBJ databases">
        <title>A near-complete genome assembly of Cinchona calisaya.</title>
        <authorList>
            <person name="Lian D.C."/>
            <person name="Zhao X.W."/>
            <person name="Wei L."/>
        </authorList>
    </citation>
    <scope>NUCLEOTIDE SEQUENCE [LARGE SCALE GENOMIC DNA]</scope>
    <source>
        <tissue evidence="8">Nenye</tissue>
    </source>
</reference>
<dbReference type="EMBL" id="JBJUIK010000002">
    <property type="protein sequence ID" value="KAL3535093.1"/>
    <property type="molecule type" value="Genomic_DNA"/>
</dbReference>
<evidence type="ECO:0000256" key="6">
    <source>
        <dbReference type="ARBA" id="ARBA00022918"/>
    </source>
</evidence>
<evidence type="ECO:0000259" key="7">
    <source>
        <dbReference type="Pfam" id="PF17917"/>
    </source>
</evidence>
<keyword evidence="1" id="KW-0808">Transferase</keyword>
<evidence type="ECO:0000256" key="1">
    <source>
        <dbReference type="ARBA" id="ARBA00022679"/>
    </source>
</evidence>
<dbReference type="GO" id="GO:0004519">
    <property type="term" value="F:endonuclease activity"/>
    <property type="evidence" value="ECO:0007669"/>
    <property type="project" value="UniProtKB-KW"/>
</dbReference>
<feature type="domain" description="Reverse transcriptase RNase H-like" evidence="7">
    <location>
        <begin position="1"/>
        <end position="52"/>
    </location>
</feature>
<keyword evidence="6" id="KW-0695">RNA-directed DNA polymerase</keyword>
<keyword evidence="9" id="KW-1185">Reference proteome</keyword>
<protein>
    <recommendedName>
        <fullName evidence="7">Reverse transcriptase RNase H-like domain-containing protein</fullName>
    </recommendedName>
</protein>
<dbReference type="AlphaFoldDB" id="A0ABD3AVB5"/>
<evidence type="ECO:0000256" key="3">
    <source>
        <dbReference type="ARBA" id="ARBA00022722"/>
    </source>
</evidence>